<dbReference type="InterPro" id="IPR013320">
    <property type="entry name" value="ConA-like_dom_sf"/>
</dbReference>
<dbReference type="Gene3D" id="2.60.40.1260">
    <property type="entry name" value="Lamin Tail domain"/>
    <property type="match status" value="2"/>
</dbReference>
<name>A0A7V4TZ63_CALAY</name>
<feature type="domain" description="LTD" evidence="1">
    <location>
        <begin position="553"/>
        <end position="739"/>
    </location>
</feature>
<dbReference type="InterPro" id="IPR001322">
    <property type="entry name" value="Lamin_tail_dom"/>
</dbReference>
<dbReference type="AlphaFoldDB" id="A0A7V4TZ63"/>
<dbReference type="EMBL" id="DRQG01000048">
    <property type="protein sequence ID" value="HGY55091.1"/>
    <property type="molecule type" value="Genomic_DNA"/>
</dbReference>
<dbReference type="Proteomes" id="UP000885779">
    <property type="component" value="Unassembled WGS sequence"/>
</dbReference>
<dbReference type="InterPro" id="IPR025965">
    <property type="entry name" value="FlgD/Vpr_Ig-like"/>
</dbReference>
<proteinExistence type="predicted"/>
<sequence>MVQQFLSQISLNYLINKKGECMKKFLFTILLIAILLPATTFAQWGNALHFTWQEHDRVIVPSAPDLFPFVLNAGTIEMWFKPDSILKSDTHDPDYTYLFSKNLGGNNEGDMGLTWKRGSGSLQCFVQDGNVTQDVYPDITIWEPRWYHIAYVWDTEDSMRVFIDGVMSADIEPNEEGETCLPVYGGTQEIVIGSGAVNLLDARFETFRGTIDEVRLSAIARYTSDFTPATQPFEVDEYTIALWHFDEGSGDVAEDVTGNGFTGILGDPDSVGYADPEWVKVQRDLKLLINEVLVDPATSVEDGDANGDGVRHAQEDEFVEFINVSGSPLDLTGWKVGDDERIDFQFPDGYVLEPYDFLTIFGGGDVSNVPGYDPDPLKTRVFATGDSIGNGLANSGDYLVVQSPDGNHDMYFAYGKKYGAGPPTSDAVSGIDTWEFEIETAADAGNNNSVTRYPDADQEKEDPFVEHLVASDSSATFSPNTTIDGHPKLSFSIDVNAVPASGGTVSKDPDSSSYTYGDYVSLQATPADFFVFDHWGFGDETNNANPLDIVVTGSQTYTAYFSNMYGVTPTIIVNELLADPSSDPILGDANGDGVRDGSQDEFVELINVGTEEVDMTGFQAGDDEQLSFTFPDGYIMKPGQIVAIFGGGDISNVPGYDADPLKTRVFVSDTTDKLGNGLANSGDYFLLISPDGSYDLYMGYNSKYNNGPPTSDVVSGIDFEIRIETQAVANNNNSVTRNPDGDVSVSDPFMEHDSVNGKPFSPAQTINGKDSLTTITNDDNTGLPRKFSLKQNYPNPFNPTTTIAFDVPRSSKIVLSIYNVRGQKIRTLVNQTFSPGRYKVEWDGKNNLNRQMPTGIYFYKIEADGFESVHKMILMK</sequence>
<reference evidence="2" key="1">
    <citation type="journal article" date="2020" name="mSystems">
        <title>Genome- and Community-Level Interaction Insights into Carbon Utilization and Element Cycling Functions of Hydrothermarchaeota in Hydrothermal Sediment.</title>
        <authorList>
            <person name="Zhou Z."/>
            <person name="Liu Y."/>
            <person name="Xu W."/>
            <person name="Pan J."/>
            <person name="Luo Z.H."/>
            <person name="Li M."/>
        </authorList>
    </citation>
    <scope>NUCLEOTIDE SEQUENCE [LARGE SCALE GENOMIC DNA]</scope>
    <source>
        <strain evidence="2">HyVt-577</strain>
    </source>
</reference>
<dbReference type="Pfam" id="PF13385">
    <property type="entry name" value="Laminin_G_3"/>
    <property type="match status" value="1"/>
</dbReference>
<dbReference type="Gene3D" id="2.60.120.200">
    <property type="match status" value="1"/>
</dbReference>
<feature type="domain" description="LTD" evidence="1">
    <location>
        <begin position="277"/>
        <end position="436"/>
    </location>
</feature>
<accession>A0A7V4TZ63</accession>
<evidence type="ECO:0000259" key="1">
    <source>
        <dbReference type="PROSITE" id="PS51841"/>
    </source>
</evidence>
<gene>
    <name evidence="2" type="ORF">ENK44_05280</name>
</gene>
<dbReference type="Gene3D" id="2.60.40.4070">
    <property type="match status" value="1"/>
</dbReference>
<comment type="caution">
    <text evidence="2">The sequence shown here is derived from an EMBL/GenBank/DDBJ whole genome shotgun (WGS) entry which is preliminary data.</text>
</comment>
<dbReference type="Pfam" id="PF13860">
    <property type="entry name" value="FlgD_ig"/>
    <property type="match status" value="1"/>
</dbReference>
<dbReference type="PROSITE" id="PS51841">
    <property type="entry name" value="LTD"/>
    <property type="match status" value="2"/>
</dbReference>
<dbReference type="Pfam" id="PF18998">
    <property type="entry name" value="Flg_new_2"/>
    <property type="match status" value="1"/>
</dbReference>
<dbReference type="InterPro" id="IPR044060">
    <property type="entry name" value="Bacterial_rp_domain"/>
</dbReference>
<dbReference type="InterPro" id="IPR026444">
    <property type="entry name" value="Secre_tail"/>
</dbReference>
<organism evidence="2">
    <name type="scientific">Caldithrix abyssi</name>
    <dbReference type="NCBI Taxonomy" id="187145"/>
    <lineage>
        <taxon>Bacteria</taxon>
        <taxon>Pseudomonadati</taxon>
        <taxon>Calditrichota</taxon>
        <taxon>Calditrichia</taxon>
        <taxon>Calditrichales</taxon>
        <taxon>Calditrichaceae</taxon>
        <taxon>Caldithrix</taxon>
    </lineage>
</organism>
<dbReference type="InterPro" id="IPR036415">
    <property type="entry name" value="Lamin_tail_dom_sf"/>
</dbReference>
<evidence type="ECO:0000313" key="2">
    <source>
        <dbReference type="EMBL" id="HGY55091.1"/>
    </source>
</evidence>
<dbReference type="SUPFAM" id="SSF49899">
    <property type="entry name" value="Concanavalin A-like lectins/glucanases"/>
    <property type="match status" value="1"/>
</dbReference>
<dbReference type="SUPFAM" id="SSF74853">
    <property type="entry name" value="Lamin A/C globular tail domain"/>
    <property type="match status" value="2"/>
</dbReference>
<dbReference type="NCBIfam" id="TIGR04183">
    <property type="entry name" value="Por_Secre_tail"/>
    <property type="match status" value="1"/>
</dbReference>
<protein>
    <submittedName>
        <fullName evidence="2">T9SS type A sorting domain-containing protein</fullName>
    </submittedName>
</protein>
<dbReference type="Pfam" id="PF00932">
    <property type="entry name" value="LTD"/>
    <property type="match status" value="2"/>
</dbReference>